<protein>
    <submittedName>
        <fullName evidence="2">Uncharacterized protein</fullName>
    </submittedName>
</protein>
<sequence length="124" mass="14430">MSFDWQMPKDPFADDDFDPASLFDDEEEQLPPLSDQDREQIKQELQFVYQFRAALLPKGVMGVVAICEECQEEHYYDWDIMINNMRATLAGELSPAHEPSMNPNPNAYVPWDYCLGYIDGMSRR</sequence>
<reference evidence="2 3" key="1">
    <citation type="submission" date="2019-01" db="EMBL/GenBank/DDBJ databases">
        <authorList>
            <person name="Ruckert C."/>
            <person name="Busche T."/>
            <person name="Kalinowski J."/>
        </authorList>
    </citation>
    <scope>NUCLEOTIDE SEQUENCE [LARGE SCALE GENOMIC DNA]</scope>
    <source>
        <strain evidence="2 3">136/3</strain>
    </source>
</reference>
<accession>A0A410WAM8</accession>
<dbReference type="Proteomes" id="UP000288929">
    <property type="component" value="Chromosome"/>
</dbReference>
<name>A0A410WAM8_9CORY</name>
<dbReference type="Pfam" id="PF17252">
    <property type="entry name" value="DUF5319"/>
    <property type="match status" value="1"/>
</dbReference>
<dbReference type="RefSeq" id="WP_128890401.1">
    <property type="nucleotide sequence ID" value="NZ_BMCX01000002.1"/>
</dbReference>
<keyword evidence="3" id="KW-1185">Reference proteome</keyword>
<dbReference type="EMBL" id="CP035299">
    <property type="protein sequence ID" value="QAU53033.1"/>
    <property type="molecule type" value="Genomic_DNA"/>
</dbReference>
<dbReference type="AlphaFoldDB" id="A0A410WAM8"/>
<gene>
    <name evidence="2" type="ORF">CPELA_08890</name>
</gene>
<evidence type="ECO:0000313" key="3">
    <source>
        <dbReference type="Proteomes" id="UP000288929"/>
    </source>
</evidence>
<dbReference type="OrthoDB" id="3476210at2"/>
<proteinExistence type="predicted"/>
<feature type="region of interest" description="Disordered" evidence="1">
    <location>
        <begin position="1"/>
        <end position="37"/>
    </location>
</feature>
<feature type="compositionally biased region" description="Acidic residues" evidence="1">
    <location>
        <begin position="13"/>
        <end position="29"/>
    </location>
</feature>
<organism evidence="2 3">
    <name type="scientific">Corynebacterium pelargi</name>
    <dbReference type="NCBI Taxonomy" id="1471400"/>
    <lineage>
        <taxon>Bacteria</taxon>
        <taxon>Bacillati</taxon>
        <taxon>Actinomycetota</taxon>
        <taxon>Actinomycetes</taxon>
        <taxon>Mycobacteriales</taxon>
        <taxon>Corynebacteriaceae</taxon>
        <taxon>Corynebacterium</taxon>
    </lineage>
</organism>
<evidence type="ECO:0000313" key="2">
    <source>
        <dbReference type="EMBL" id="QAU53033.1"/>
    </source>
</evidence>
<dbReference type="InterPro" id="IPR035165">
    <property type="entry name" value="DUF5319"/>
</dbReference>
<evidence type="ECO:0000256" key="1">
    <source>
        <dbReference type="SAM" id="MobiDB-lite"/>
    </source>
</evidence>
<dbReference type="KEGG" id="cpeg:CPELA_08890"/>